<dbReference type="PROSITE" id="PS51635">
    <property type="entry name" value="PNPLA"/>
    <property type="match status" value="1"/>
</dbReference>
<feature type="region of interest" description="Disordered" evidence="7">
    <location>
        <begin position="729"/>
        <end position="771"/>
    </location>
</feature>
<evidence type="ECO:0000256" key="1">
    <source>
        <dbReference type="ARBA" id="ARBA00002682"/>
    </source>
</evidence>
<keyword evidence="2 5" id="KW-0378">Hydrolase</keyword>
<comment type="similarity">
    <text evidence="6">Belongs to the PLPL family.</text>
</comment>
<dbReference type="GO" id="GO:0016020">
    <property type="term" value="C:membrane"/>
    <property type="evidence" value="ECO:0007669"/>
    <property type="project" value="UniProtKB-SubCell"/>
</dbReference>
<comment type="caution">
    <text evidence="5">Lacks conserved residue(s) required for the propagation of feature annotation.</text>
</comment>
<evidence type="ECO:0000256" key="4">
    <source>
        <dbReference type="ARBA" id="ARBA00023098"/>
    </source>
</evidence>
<keyword evidence="3 5" id="KW-0442">Lipid degradation</keyword>
<dbReference type="PANTHER" id="PTHR14226">
    <property type="entry name" value="NEUROPATHY TARGET ESTERASE/SWISS CHEESE D.MELANOGASTER"/>
    <property type="match status" value="1"/>
</dbReference>
<dbReference type="STRING" id="1072389.K1X9M0"/>
<feature type="compositionally biased region" description="Polar residues" evidence="7">
    <location>
        <begin position="667"/>
        <end position="676"/>
    </location>
</feature>
<dbReference type="InterPro" id="IPR050301">
    <property type="entry name" value="NTE"/>
</dbReference>
<dbReference type="GO" id="GO:0016042">
    <property type="term" value="P:lipid catabolic process"/>
    <property type="evidence" value="ECO:0007669"/>
    <property type="project" value="UniProtKB-UniRule"/>
</dbReference>
<protein>
    <recommendedName>
        <fullName evidence="6">Patatin-like phospholipase domain-containing protein</fullName>
        <ecNumber evidence="6">3.1.1.-</ecNumber>
    </recommendedName>
</protein>
<dbReference type="HOGENOM" id="CLU_009031_1_2_1"/>
<feature type="compositionally biased region" description="Basic and acidic residues" evidence="7">
    <location>
        <begin position="652"/>
        <end position="662"/>
    </location>
</feature>
<dbReference type="GO" id="GO:0006641">
    <property type="term" value="P:triglyceride metabolic process"/>
    <property type="evidence" value="ECO:0007669"/>
    <property type="project" value="UniProtKB-ARBA"/>
</dbReference>
<feature type="short sequence motif" description="GXSXG" evidence="5">
    <location>
        <begin position="295"/>
        <end position="299"/>
    </location>
</feature>
<gene>
    <name evidence="9" type="ORF">MBM_00894</name>
</gene>
<dbReference type="InterPro" id="IPR002641">
    <property type="entry name" value="PNPLA_dom"/>
</dbReference>
<feature type="domain" description="PNPLA" evidence="8">
    <location>
        <begin position="264"/>
        <end position="461"/>
    </location>
</feature>
<dbReference type="CDD" id="cd07230">
    <property type="entry name" value="Pat_TGL4-5_like"/>
    <property type="match status" value="1"/>
</dbReference>
<dbReference type="KEGG" id="mbe:MBM_00894"/>
<evidence type="ECO:0000256" key="5">
    <source>
        <dbReference type="PROSITE-ProRule" id="PRU01161"/>
    </source>
</evidence>
<dbReference type="EC" id="3.1.1.-" evidence="6"/>
<evidence type="ECO:0000256" key="2">
    <source>
        <dbReference type="ARBA" id="ARBA00022801"/>
    </source>
</evidence>
<evidence type="ECO:0000256" key="6">
    <source>
        <dbReference type="RuleBase" id="RU362055"/>
    </source>
</evidence>
<comment type="subcellular location">
    <subcellularLocation>
        <location evidence="6">Membrane</location>
        <topology evidence="6">Single-pass membrane protein</topology>
    </subcellularLocation>
</comment>
<evidence type="ECO:0000313" key="9">
    <source>
        <dbReference type="EMBL" id="EKD21781.1"/>
    </source>
</evidence>
<dbReference type="eggNOG" id="KOG2214">
    <property type="taxonomic scope" value="Eukaryota"/>
</dbReference>
<feature type="compositionally biased region" description="Low complexity" evidence="7">
    <location>
        <begin position="685"/>
        <end position="700"/>
    </location>
</feature>
<dbReference type="OMA" id="RACLMGE"/>
<feature type="region of interest" description="Disordered" evidence="7">
    <location>
        <begin position="624"/>
        <end position="709"/>
    </location>
</feature>
<feature type="compositionally biased region" description="Basic and acidic residues" evidence="7">
    <location>
        <begin position="740"/>
        <end position="750"/>
    </location>
</feature>
<feature type="compositionally biased region" description="Polar residues" evidence="7">
    <location>
        <begin position="730"/>
        <end position="739"/>
    </location>
</feature>
<proteinExistence type="inferred from homology"/>
<dbReference type="GeneID" id="18756829"/>
<feature type="compositionally biased region" description="Basic residues" evidence="7">
    <location>
        <begin position="629"/>
        <end position="638"/>
    </location>
</feature>
<accession>K1X9M0</accession>
<keyword evidence="4 5" id="KW-0443">Lipid metabolism</keyword>
<organism evidence="9 10">
    <name type="scientific">Marssonina brunnea f. sp. multigermtubi (strain MB_m1)</name>
    <name type="common">Marssonina leaf spot fungus</name>
    <dbReference type="NCBI Taxonomy" id="1072389"/>
    <lineage>
        <taxon>Eukaryota</taxon>
        <taxon>Fungi</taxon>
        <taxon>Dikarya</taxon>
        <taxon>Ascomycota</taxon>
        <taxon>Pezizomycotina</taxon>
        <taxon>Leotiomycetes</taxon>
        <taxon>Helotiales</taxon>
        <taxon>Drepanopezizaceae</taxon>
        <taxon>Drepanopeziza</taxon>
    </lineage>
</organism>
<evidence type="ECO:0000256" key="7">
    <source>
        <dbReference type="SAM" id="MobiDB-lite"/>
    </source>
</evidence>
<keyword evidence="10" id="KW-1185">Reference proteome</keyword>
<dbReference type="SUPFAM" id="SSF52151">
    <property type="entry name" value="FabD/lysophospholipase-like"/>
    <property type="match status" value="1"/>
</dbReference>
<evidence type="ECO:0000256" key="3">
    <source>
        <dbReference type="ARBA" id="ARBA00022963"/>
    </source>
</evidence>
<sequence length="846" mass="93596">MYPTSRVGCFDGGLQGEIRLPARFMARSKTEYGVARIPSEDHHSALSRQQYSAPVRGFLCHEDATSPPRASLPGGRWGILGPAARILKESADLVNNTLLTLRDGLSEEERTVRARKEERRQILSLRMKNAETVDQWKAAAAELDVLEGNEAWKADTTSCEFDAELIASRLRQLDEARINCDVKAMLHLVRTALARDLGGMGDMRLYKHTHVGTKDLIERYIDSTLDTIRSLVDKSKICLPDGLETKDILEQVVYARQAFGRSALLLSGGATFGMNHVGVLKALFEAKLLPRIISGASAGSIVCAVLCTRTDEEIPEVLKAFPYGDLAVFEEDGKEDGILERVRRLLTQGAWIDIKHLTRVMRDMLGDMTFQEAYNRTRRILNICVSSASLYELPRLLNYVTSPNVMIWSAVAASCSVPVLFSAAHLLVKNPVTGENIPWNPTPQKWIDGSVDNDLPMTRLAEMFNVNHFIVSQVNPHVVPFLVKDDAAITKDANSDGSAGPGWVYTMTNLAKDEALHRMHVLAELGIFPNLVTKARSVLSQKYSGDITILPEIEYKDFPRMLKNPTAEFMVQACLSGQRATWPKLSRIRNRCAVELELDAAVQQLRTRVVFSPSQVDLRRMTAGSFRSPTKRVGRRRRESGDGIHALQPARDPLEKYDEPKARKSNSRSPMRTASTHRGVRRRYLPPTATTAPRTTHGTPMPTPRLGDSLFPPINTKFEFGAPFLDISSAGETTLSPHSSDADIDSHTDESSPEPDPGDHTMPGSGLYYGSPDVSSGSAQIDFFSASQPVTAKSDHVLATSPLTPRRNAALAISPMPIFRSGDLKSKTEPSSPEARYKRIFYPAQL</sequence>
<reference evidence="9 10" key="1">
    <citation type="journal article" date="2012" name="BMC Genomics">
        <title>Sequencing the genome of Marssonina brunnea reveals fungus-poplar co-evolution.</title>
        <authorList>
            <person name="Zhu S."/>
            <person name="Cao Y.-Z."/>
            <person name="Jiang C."/>
            <person name="Tan B.-Y."/>
            <person name="Wang Z."/>
            <person name="Feng S."/>
            <person name="Zhang L."/>
            <person name="Su X.-H."/>
            <person name="Brejova B."/>
            <person name="Vinar T."/>
            <person name="Xu M."/>
            <person name="Wang M.-X."/>
            <person name="Zhang S.-G."/>
            <person name="Huang M.-R."/>
            <person name="Wu R."/>
            <person name="Zhou Y."/>
        </authorList>
    </citation>
    <scope>NUCLEOTIDE SEQUENCE [LARGE SCALE GENOMIC DNA]</scope>
    <source>
        <strain evidence="9 10">MB_m1</strain>
    </source>
</reference>
<evidence type="ECO:0000259" key="8">
    <source>
        <dbReference type="PROSITE" id="PS51635"/>
    </source>
</evidence>
<dbReference type="PANTHER" id="PTHR14226:SF10">
    <property type="entry name" value="TRIACYLGLYCEROL LIPASE 4-RELATED"/>
    <property type="match status" value="1"/>
</dbReference>
<dbReference type="FunCoup" id="K1X9M0">
    <property type="interactions" value="132"/>
</dbReference>
<dbReference type="Proteomes" id="UP000006753">
    <property type="component" value="Unassembled WGS sequence"/>
</dbReference>
<dbReference type="InterPro" id="IPR021771">
    <property type="entry name" value="Triacylglycerol_lipase_N"/>
</dbReference>
<dbReference type="InterPro" id="IPR016035">
    <property type="entry name" value="Acyl_Trfase/lysoPLipase"/>
</dbReference>
<dbReference type="Gene3D" id="3.40.1090.10">
    <property type="entry name" value="Cytosolic phospholipase A2 catalytic domain"/>
    <property type="match status" value="1"/>
</dbReference>
<comment type="function">
    <text evidence="6">Lipid hydrolase.</text>
</comment>
<evidence type="ECO:0000313" key="10">
    <source>
        <dbReference type="Proteomes" id="UP000006753"/>
    </source>
</evidence>
<name>K1X9M0_MARBU</name>
<dbReference type="GO" id="GO:0004806">
    <property type="term" value="F:triacylglycerol lipase activity"/>
    <property type="evidence" value="ECO:0007669"/>
    <property type="project" value="InterPro"/>
</dbReference>
<comment type="function">
    <text evidence="1">Probable lipid hydrolase.</text>
</comment>
<feature type="active site" description="Proton acceptor" evidence="5">
    <location>
        <position position="448"/>
    </location>
</feature>
<feature type="region of interest" description="Disordered" evidence="7">
    <location>
        <begin position="819"/>
        <end position="839"/>
    </location>
</feature>
<dbReference type="Pfam" id="PF01734">
    <property type="entry name" value="Patatin"/>
    <property type="match status" value="1"/>
</dbReference>
<dbReference type="InParanoid" id="K1X9M0"/>
<dbReference type="Pfam" id="PF11815">
    <property type="entry name" value="DUF3336"/>
    <property type="match status" value="1"/>
</dbReference>
<dbReference type="EMBL" id="JH921428">
    <property type="protein sequence ID" value="EKD21781.1"/>
    <property type="molecule type" value="Genomic_DNA"/>
</dbReference>
<feature type="active site" description="Nucleophile" evidence="5">
    <location>
        <position position="297"/>
    </location>
</feature>
<dbReference type="AlphaFoldDB" id="K1X9M0"/>
<dbReference type="OrthoDB" id="10049244at2759"/>